<evidence type="ECO:0008006" key="4">
    <source>
        <dbReference type="Google" id="ProtNLM"/>
    </source>
</evidence>
<gene>
    <name evidence="2" type="ORF">JZO70_08745</name>
</gene>
<proteinExistence type="predicted"/>
<organism evidence="2 3">
    <name type="scientific">Candidatus Enterococcus moelleringii</name>
    <dbReference type="NCBI Taxonomy" id="2815325"/>
    <lineage>
        <taxon>Bacteria</taxon>
        <taxon>Bacillati</taxon>
        <taxon>Bacillota</taxon>
        <taxon>Bacilli</taxon>
        <taxon>Lactobacillales</taxon>
        <taxon>Enterococcaceae</taxon>
        <taxon>Enterococcus</taxon>
    </lineage>
</organism>
<accession>A0ABS3L9H3</accession>
<protein>
    <recommendedName>
        <fullName evidence="4">Lipoprotein</fullName>
    </recommendedName>
</protein>
<feature type="chain" id="PRO_5045600878" description="Lipoprotein" evidence="1">
    <location>
        <begin position="27"/>
        <end position="187"/>
    </location>
</feature>
<evidence type="ECO:0000313" key="3">
    <source>
        <dbReference type="Proteomes" id="UP000664601"/>
    </source>
</evidence>
<evidence type="ECO:0000313" key="2">
    <source>
        <dbReference type="EMBL" id="MBO1306245.1"/>
    </source>
</evidence>
<dbReference type="EMBL" id="JAFREM010000013">
    <property type="protein sequence ID" value="MBO1306245.1"/>
    <property type="molecule type" value="Genomic_DNA"/>
</dbReference>
<dbReference type="RefSeq" id="WP_207673174.1">
    <property type="nucleotide sequence ID" value="NZ_JAFREM010000013.1"/>
</dbReference>
<sequence>MKKWIVLAIMLGILSGCGFSSGNENAGSEKAAESTSEKKYELKAADFEIDGTNYRISLLDSWTASTGETSFRAYDDQDNNKLSIYGMKKEDDFEFDTFKFILKEQVSLDIDFQLAEDSIEETAYQTAHYSGELYSFSGTSEGEPLEVRRYFLETDTDYVAIMLMESPAVFDKNAALYTEIIESFVAE</sequence>
<dbReference type="PROSITE" id="PS51257">
    <property type="entry name" value="PROKAR_LIPOPROTEIN"/>
    <property type="match status" value="1"/>
</dbReference>
<keyword evidence="1" id="KW-0732">Signal</keyword>
<feature type="signal peptide" evidence="1">
    <location>
        <begin position="1"/>
        <end position="26"/>
    </location>
</feature>
<evidence type="ECO:0000256" key="1">
    <source>
        <dbReference type="SAM" id="SignalP"/>
    </source>
</evidence>
<comment type="caution">
    <text evidence="2">The sequence shown here is derived from an EMBL/GenBank/DDBJ whole genome shotgun (WGS) entry which is preliminary data.</text>
</comment>
<keyword evidence="3" id="KW-1185">Reference proteome</keyword>
<dbReference type="Proteomes" id="UP000664601">
    <property type="component" value="Unassembled WGS sequence"/>
</dbReference>
<name>A0ABS3L9H3_9ENTE</name>
<reference evidence="2 3" key="1">
    <citation type="submission" date="2021-03" db="EMBL/GenBank/DDBJ databases">
        <title>Enterococcal diversity collection.</title>
        <authorList>
            <person name="Gilmore M.S."/>
            <person name="Schwartzman J."/>
            <person name="Van Tyne D."/>
            <person name="Martin M."/>
            <person name="Earl A.M."/>
            <person name="Manson A.L."/>
            <person name="Straub T."/>
            <person name="Salamzade R."/>
            <person name="Saavedra J."/>
            <person name="Lebreton F."/>
            <person name="Prichula J."/>
            <person name="Schaufler K."/>
            <person name="Gaca A."/>
            <person name="Sgardioli B."/>
            <person name="Wagenaar J."/>
            <person name="Strong T."/>
        </authorList>
    </citation>
    <scope>NUCLEOTIDE SEQUENCE [LARGE SCALE GENOMIC DNA]</scope>
    <source>
        <strain evidence="2 3">669A</strain>
    </source>
</reference>